<accession>A0A5J4VSV5</accession>
<reference evidence="1 2" key="1">
    <citation type="submission" date="2019-03" db="EMBL/GenBank/DDBJ databases">
        <title>Single cell metagenomics reveals metabolic interactions within the superorganism composed of flagellate Streblomastix strix and complex community of Bacteroidetes bacteria on its surface.</title>
        <authorList>
            <person name="Treitli S.C."/>
            <person name="Kolisko M."/>
            <person name="Husnik F."/>
            <person name="Keeling P."/>
            <person name="Hampl V."/>
        </authorList>
    </citation>
    <scope>NUCLEOTIDE SEQUENCE [LARGE SCALE GENOMIC DNA]</scope>
    <source>
        <strain evidence="1">ST1C</strain>
    </source>
</reference>
<evidence type="ECO:0000313" key="2">
    <source>
        <dbReference type="Proteomes" id="UP000324800"/>
    </source>
</evidence>
<protein>
    <submittedName>
        <fullName evidence="1">Uncharacterized protein</fullName>
    </submittedName>
</protein>
<dbReference type="Proteomes" id="UP000324800">
    <property type="component" value="Unassembled WGS sequence"/>
</dbReference>
<gene>
    <name evidence="1" type="ORF">EZS28_018782</name>
</gene>
<proteinExistence type="predicted"/>
<name>A0A5J4VSV5_9EUKA</name>
<dbReference type="AlphaFoldDB" id="A0A5J4VSV5"/>
<evidence type="ECO:0000313" key="1">
    <source>
        <dbReference type="EMBL" id="KAA6385694.1"/>
    </source>
</evidence>
<dbReference type="EMBL" id="SNRW01005150">
    <property type="protein sequence ID" value="KAA6385694.1"/>
    <property type="molecule type" value="Genomic_DNA"/>
</dbReference>
<sequence>MYKQEKVSNLGYIRQDTEIGEKSKDETQIQPQRAGLYDLELDNSSLYEQLGYKSHGKYRKIDLYIDLRKCNENRSFQAKTHDLSHRERSKNETSKRLVDRIQFAKINLYNYNKIAYQTNNQSEKAYVKKKNNKTFIGHTLEIAQCKYLAIIDIDIDYEEKLDVSQRETIRNSIIQLFQPAKQQDFEYCGVNPEDEQFMMDKYNLHRNVGLVKSARGRLHIYCNMGPHKLQQNSMVNVIVTKDFSVDVFACVDAMSDRLVDEEIDVEDRNKTRRIVQPGTQIQKYRDSKRKPLNPEIKQKFQTSELRNPILTYQDLNNTYEKTNLAEIQDVFLILGFDIKVIQRDVEKCQNRGKTLAEDVVYGKEKCEMTNEQAEILVHGLDNTIIHTNHPHTEGELSLFTLCTYINGLRSIEDVDEDFINECYDYIEENCDYSLQAQTCFQAHRERKF</sequence>
<organism evidence="1 2">
    <name type="scientific">Streblomastix strix</name>
    <dbReference type="NCBI Taxonomy" id="222440"/>
    <lineage>
        <taxon>Eukaryota</taxon>
        <taxon>Metamonada</taxon>
        <taxon>Preaxostyla</taxon>
        <taxon>Oxymonadida</taxon>
        <taxon>Streblomastigidae</taxon>
        <taxon>Streblomastix</taxon>
    </lineage>
</organism>
<comment type="caution">
    <text evidence="1">The sequence shown here is derived from an EMBL/GenBank/DDBJ whole genome shotgun (WGS) entry which is preliminary data.</text>
</comment>